<evidence type="ECO:0000256" key="2">
    <source>
        <dbReference type="SAM" id="Phobius"/>
    </source>
</evidence>
<reference evidence="4 5" key="1">
    <citation type="submission" date="2021-11" db="EMBL/GenBank/DDBJ databases">
        <title>Black yeast isolated from Biological Soil Crust.</title>
        <authorList>
            <person name="Kurbessoian T."/>
        </authorList>
    </citation>
    <scope>NUCLEOTIDE SEQUENCE [LARGE SCALE GENOMIC DNA]</scope>
    <source>
        <strain evidence="4 5">CCFEE 5522</strain>
    </source>
</reference>
<evidence type="ECO:0000256" key="1">
    <source>
        <dbReference type="SAM" id="MobiDB-lite"/>
    </source>
</evidence>
<name>A0AAV9J3Z4_9PEZI</name>
<feature type="transmembrane region" description="Helical" evidence="2">
    <location>
        <begin position="182"/>
        <end position="209"/>
    </location>
</feature>
<gene>
    <name evidence="4" type="ORF">LTR36_000834</name>
</gene>
<keyword evidence="3" id="KW-0732">Signal</keyword>
<feature type="region of interest" description="Disordered" evidence="1">
    <location>
        <begin position="34"/>
        <end position="54"/>
    </location>
</feature>
<comment type="caution">
    <text evidence="4">The sequence shown here is derived from an EMBL/GenBank/DDBJ whole genome shotgun (WGS) entry which is preliminary data.</text>
</comment>
<proteinExistence type="predicted"/>
<feature type="signal peptide" evidence="3">
    <location>
        <begin position="1"/>
        <end position="19"/>
    </location>
</feature>
<keyword evidence="2" id="KW-1133">Transmembrane helix</keyword>
<dbReference type="Proteomes" id="UP001324427">
    <property type="component" value="Unassembled WGS sequence"/>
</dbReference>
<feature type="chain" id="PRO_5043888828" evidence="3">
    <location>
        <begin position="20"/>
        <end position="260"/>
    </location>
</feature>
<dbReference type="EMBL" id="JAVFHQ010000104">
    <property type="protein sequence ID" value="KAK4539280.1"/>
    <property type="molecule type" value="Genomic_DNA"/>
</dbReference>
<accession>A0AAV9J3Z4</accession>
<evidence type="ECO:0000256" key="3">
    <source>
        <dbReference type="SAM" id="SignalP"/>
    </source>
</evidence>
<keyword evidence="2" id="KW-0472">Membrane</keyword>
<dbReference type="AlphaFoldDB" id="A0AAV9J3Z4"/>
<sequence length="260" mass="28714">MTSLLLLPNPAISLPLSLAATRLLLPAAATLSTSSAPVWRTRSPPINPFPQRPRPSPYRGHVHPQLPRLFHTAPRPTKTLAREDDEHTHCLAELVRNSRAALHKLEQAVQASNPTKQDNTSHSPPAWQAPSSNIQRLVCEACRGRMAAQQKNPAPAPQDQSKAAAAAKSKTTDEILSEMGPLGVLGCIVAVWFTLLFAFAFVSSLTIAFEILGDLVEGRHDSVRMKRVKRLFGWRLGWRQEAIGGEECDQEEDDDWEEDD</sequence>
<keyword evidence="2" id="KW-0812">Transmembrane</keyword>
<evidence type="ECO:0000313" key="5">
    <source>
        <dbReference type="Proteomes" id="UP001324427"/>
    </source>
</evidence>
<feature type="region of interest" description="Disordered" evidence="1">
    <location>
        <begin position="110"/>
        <end position="129"/>
    </location>
</feature>
<evidence type="ECO:0000313" key="4">
    <source>
        <dbReference type="EMBL" id="KAK4539280.1"/>
    </source>
</evidence>
<feature type="compositionally biased region" description="Pro residues" evidence="1">
    <location>
        <begin position="45"/>
        <end position="54"/>
    </location>
</feature>
<organism evidence="4 5">
    <name type="scientific">Oleoguttula mirabilis</name>
    <dbReference type="NCBI Taxonomy" id="1507867"/>
    <lineage>
        <taxon>Eukaryota</taxon>
        <taxon>Fungi</taxon>
        <taxon>Dikarya</taxon>
        <taxon>Ascomycota</taxon>
        <taxon>Pezizomycotina</taxon>
        <taxon>Dothideomycetes</taxon>
        <taxon>Dothideomycetidae</taxon>
        <taxon>Mycosphaerellales</taxon>
        <taxon>Teratosphaeriaceae</taxon>
        <taxon>Oleoguttula</taxon>
    </lineage>
</organism>
<protein>
    <submittedName>
        <fullName evidence="4">Uncharacterized protein</fullName>
    </submittedName>
</protein>
<keyword evidence="5" id="KW-1185">Reference proteome</keyword>